<dbReference type="Proteomes" id="UP000305095">
    <property type="component" value="Unassembled WGS sequence"/>
</dbReference>
<dbReference type="EMBL" id="SZZP01000027">
    <property type="protein sequence ID" value="TKV74157.1"/>
    <property type="molecule type" value="Genomic_DNA"/>
</dbReference>
<evidence type="ECO:0000313" key="1">
    <source>
        <dbReference type="EMBL" id="TKV74157.1"/>
    </source>
</evidence>
<protein>
    <submittedName>
        <fullName evidence="1">Uncharacterized protein</fullName>
    </submittedName>
</protein>
<gene>
    <name evidence="1" type="ORF">FDV58_33720</name>
</gene>
<proteinExistence type="predicted"/>
<comment type="caution">
    <text evidence="1">The sequence shown here is derived from an EMBL/GenBank/DDBJ whole genome shotgun (WGS) entry which is preliminary data.</text>
</comment>
<name>A0A4U6RI81_BRAEL</name>
<reference evidence="1 2" key="1">
    <citation type="submission" date="2019-05" db="EMBL/GenBank/DDBJ databases">
        <title>Draft Genome of Bradyrhizobium elkanii strain SEMIA 938, Used in Commercial Inoculants for Lupinus spp. in Brazil.</title>
        <authorList>
            <person name="Hungria M."/>
            <person name="Delamuta J.R.M."/>
            <person name="Ribeiro R.A."/>
            <person name="Nogueira M.A."/>
        </authorList>
    </citation>
    <scope>NUCLEOTIDE SEQUENCE [LARGE SCALE GENOMIC DNA]</scope>
    <source>
        <strain evidence="1 2">Semia 938</strain>
    </source>
</reference>
<evidence type="ECO:0000313" key="2">
    <source>
        <dbReference type="Proteomes" id="UP000305095"/>
    </source>
</evidence>
<accession>A0A4U6RI81</accession>
<organism evidence="1 2">
    <name type="scientific">Bradyrhizobium elkanii</name>
    <dbReference type="NCBI Taxonomy" id="29448"/>
    <lineage>
        <taxon>Bacteria</taxon>
        <taxon>Pseudomonadati</taxon>
        <taxon>Pseudomonadota</taxon>
        <taxon>Alphaproteobacteria</taxon>
        <taxon>Hyphomicrobiales</taxon>
        <taxon>Nitrobacteraceae</taxon>
        <taxon>Bradyrhizobium</taxon>
    </lineage>
</organism>
<dbReference type="AlphaFoldDB" id="A0A4U6RI81"/>
<sequence length="64" mass="7174">MFRVACRKETQESTLIAEFDTRHAAELAVKHVMQESGVQRTDVFVQKRVADALKSAGVKVVQTK</sequence>